<comment type="cofactor">
    <cofactor evidence="7">
        <name>[2Fe-2S] cluster</name>
        <dbReference type="ChEBI" id="CHEBI:190135"/>
    </cofactor>
</comment>
<comment type="subcellular location">
    <subcellularLocation>
        <location evidence="1">Mitochondrion outer membrane</location>
        <topology evidence="1">Single-pass membrane protein</topology>
    </subcellularLocation>
</comment>
<keyword evidence="2" id="KW-0001">2Fe-2S</keyword>
<dbReference type="GeneTree" id="ENSGT00940000154445"/>
<organism evidence="9 10">
    <name type="scientific">Ursus americanus</name>
    <name type="common">American black bear</name>
    <name type="synonym">Euarctos americanus</name>
    <dbReference type="NCBI Taxonomy" id="9643"/>
    <lineage>
        <taxon>Eukaryota</taxon>
        <taxon>Metazoa</taxon>
        <taxon>Chordata</taxon>
        <taxon>Craniata</taxon>
        <taxon>Vertebrata</taxon>
        <taxon>Euteleostomi</taxon>
        <taxon>Mammalia</taxon>
        <taxon>Eutheria</taxon>
        <taxon>Laurasiatheria</taxon>
        <taxon>Carnivora</taxon>
        <taxon>Caniformia</taxon>
        <taxon>Ursidae</taxon>
        <taxon>Ursus</taxon>
    </lineage>
</organism>
<dbReference type="Pfam" id="PF09360">
    <property type="entry name" value="zf-CDGSH"/>
    <property type="match status" value="1"/>
</dbReference>
<dbReference type="Proteomes" id="UP000291022">
    <property type="component" value="Unassembled WGS sequence"/>
</dbReference>
<dbReference type="InterPro" id="IPR042216">
    <property type="entry name" value="MitoNEET_CISD"/>
</dbReference>
<keyword evidence="3" id="KW-0479">Metal-binding</keyword>
<reference evidence="10" key="1">
    <citation type="submission" date="2016-06" db="EMBL/GenBank/DDBJ databases">
        <title>De novo assembly and RNA-Seq shows season-dependent expression and editing in black bear kidneys.</title>
        <authorList>
            <person name="Korstanje R."/>
            <person name="Srivastava A."/>
            <person name="Sarsani V.K."/>
            <person name="Sheehan S.M."/>
            <person name="Seger R.L."/>
            <person name="Barter M.E."/>
            <person name="Lindqvist C."/>
            <person name="Brody L.C."/>
            <person name="Mullikin J.C."/>
        </authorList>
    </citation>
    <scope>NUCLEOTIDE SEQUENCE [LARGE SCALE GENOMIC DNA]</scope>
</reference>
<dbReference type="GO" id="GO:0051537">
    <property type="term" value="F:2 iron, 2 sulfur cluster binding"/>
    <property type="evidence" value="ECO:0007669"/>
    <property type="project" value="UniProtKB-KW"/>
</dbReference>
<dbReference type="GO" id="GO:0010506">
    <property type="term" value="P:regulation of autophagy"/>
    <property type="evidence" value="ECO:0007669"/>
    <property type="project" value="InterPro"/>
</dbReference>
<evidence type="ECO:0000256" key="2">
    <source>
        <dbReference type="ARBA" id="ARBA00022714"/>
    </source>
</evidence>
<evidence type="ECO:0000256" key="3">
    <source>
        <dbReference type="ARBA" id="ARBA00022723"/>
    </source>
</evidence>
<keyword evidence="6" id="KW-0411">Iron-sulfur</keyword>
<dbReference type="GO" id="GO:0005741">
    <property type="term" value="C:mitochondrial outer membrane"/>
    <property type="evidence" value="ECO:0007669"/>
    <property type="project" value="UniProtKB-SubCell"/>
</dbReference>
<dbReference type="GO" id="GO:0046872">
    <property type="term" value="F:metal ion binding"/>
    <property type="evidence" value="ECO:0007669"/>
    <property type="project" value="UniProtKB-KW"/>
</dbReference>
<dbReference type="PANTHER" id="PTHR13680:SF5">
    <property type="entry name" value="CDGSH IRON-SULFUR DOMAIN-CONTAINING PROTEIN 1"/>
    <property type="match status" value="1"/>
</dbReference>
<dbReference type="Gene3D" id="3.40.5.90">
    <property type="entry name" value="CDGSH iron-sulfur domain, mitoNEET-type"/>
    <property type="match status" value="1"/>
</dbReference>
<evidence type="ECO:0000256" key="4">
    <source>
        <dbReference type="ARBA" id="ARBA00022787"/>
    </source>
</evidence>
<dbReference type="InterPro" id="IPR018967">
    <property type="entry name" value="FeS-contain_CDGSH-typ"/>
</dbReference>
<dbReference type="STRING" id="9643.ENSUAMP00000032066"/>
<evidence type="ECO:0000313" key="10">
    <source>
        <dbReference type="Proteomes" id="UP000291022"/>
    </source>
</evidence>
<name>A0A452SHT1_URSAM</name>
<accession>A0A452SHT1</accession>
<evidence type="ECO:0000256" key="5">
    <source>
        <dbReference type="ARBA" id="ARBA00023004"/>
    </source>
</evidence>
<evidence type="ECO:0000259" key="8">
    <source>
        <dbReference type="SMART" id="SM00704"/>
    </source>
</evidence>
<dbReference type="SMART" id="SM00704">
    <property type="entry name" value="ZnF_CDGSH"/>
    <property type="match status" value="1"/>
</dbReference>
<evidence type="ECO:0000256" key="6">
    <source>
        <dbReference type="ARBA" id="ARBA00023014"/>
    </source>
</evidence>
<feature type="domain" description="Iron-binding zinc finger CDGSH type" evidence="8">
    <location>
        <begin position="53"/>
        <end position="91"/>
    </location>
</feature>
<reference evidence="9" key="2">
    <citation type="submission" date="2025-08" db="UniProtKB">
        <authorList>
            <consortium name="Ensembl"/>
        </authorList>
    </citation>
    <scope>IDENTIFICATION</scope>
</reference>
<dbReference type="FunFam" id="3.40.5.90:FF:000001">
    <property type="entry name" value="CDGSH iron-sulfur domain-containing protein 1"/>
    <property type="match status" value="1"/>
</dbReference>
<keyword evidence="4" id="KW-0496">Mitochondrion</keyword>
<sequence>MAMVSTHRYCRITAVTIAAETAAVHYLAYKRFYVKDHWDKSVVNLHIQKDNPKIVHAFDMEDLGEKAVYCHCLRSRKFPFCDGSHTKQNEEIVDNVGPLIIKKKRKLKWTVLML</sequence>
<reference evidence="9" key="3">
    <citation type="submission" date="2025-09" db="UniProtKB">
        <authorList>
            <consortium name="Ensembl"/>
        </authorList>
    </citation>
    <scope>IDENTIFICATION</scope>
</reference>
<protein>
    <recommendedName>
        <fullName evidence="8">Iron-binding zinc finger CDGSH type domain-containing protein</fullName>
    </recommendedName>
</protein>
<proteinExistence type="predicted"/>
<keyword evidence="5" id="KW-0408">Iron</keyword>
<keyword evidence="4" id="KW-0472">Membrane</keyword>
<dbReference type="AlphaFoldDB" id="A0A452SHT1"/>
<dbReference type="InterPro" id="IPR045131">
    <property type="entry name" value="CISD1/2"/>
</dbReference>
<keyword evidence="4" id="KW-1000">Mitochondrion outer membrane</keyword>
<evidence type="ECO:0000313" key="9">
    <source>
        <dbReference type="Ensembl" id="ENSUAMP00000032066.1"/>
    </source>
</evidence>
<keyword evidence="10" id="KW-1185">Reference proteome</keyword>
<evidence type="ECO:0000256" key="7">
    <source>
        <dbReference type="ARBA" id="ARBA00034078"/>
    </source>
</evidence>
<evidence type="ECO:0000256" key="1">
    <source>
        <dbReference type="ARBA" id="ARBA00004572"/>
    </source>
</evidence>
<dbReference type="Ensembl" id="ENSUAMT00000035756.1">
    <property type="protein sequence ID" value="ENSUAMP00000032066.1"/>
    <property type="gene ID" value="ENSUAMG00000024534.1"/>
</dbReference>
<dbReference type="OMA" id="HNEECGD"/>
<dbReference type="PANTHER" id="PTHR13680">
    <property type="entry name" value="CDGSH IRON-SULFUR DOMAIN-CONTAINING PROTEIN 1"/>
    <property type="match status" value="1"/>
</dbReference>